<protein>
    <submittedName>
        <fullName evidence="1">Uncharacterized protein</fullName>
    </submittedName>
</protein>
<comment type="caution">
    <text evidence="1">The sequence shown here is derived from an EMBL/GenBank/DDBJ whole genome shotgun (WGS) entry which is preliminary data.</text>
</comment>
<sequence>MIYFSATAKCTKTNRQKYEICLICSSIFYEKKSKT</sequence>
<dbReference type="Proteomes" id="UP000006002">
    <property type="component" value="Unassembled WGS sequence"/>
</dbReference>
<dbReference type="AlphaFoldDB" id="A5ZMY5"/>
<dbReference type="HOGENOM" id="CLU_3363615_0_0_9"/>
<accession>A5ZMY5</accession>
<proteinExistence type="predicted"/>
<reference evidence="1 2" key="2">
    <citation type="submission" date="2007-04" db="EMBL/GenBank/DDBJ databases">
        <title>Draft genome sequence of Ruminococcus obeum (ATCC 29174).</title>
        <authorList>
            <person name="Sudarsanam P."/>
            <person name="Ley R."/>
            <person name="Guruge J."/>
            <person name="Turnbaugh P.J."/>
            <person name="Mahowald M."/>
            <person name="Liep D."/>
            <person name="Gordon J."/>
        </authorList>
    </citation>
    <scope>NUCLEOTIDE SEQUENCE [LARGE SCALE GENOMIC DNA]</scope>
    <source>
        <strain evidence="1 2">ATCC 29174</strain>
    </source>
</reference>
<name>A5ZMY5_9FIRM</name>
<gene>
    <name evidence="1" type="ORF">RUMOBE_00352</name>
</gene>
<organism evidence="1 2">
    <name type="scientific">Blautia obeum ATCC 29174</name>
    <dbReference type="NCBI Taxonomy" id="411459"/>
    <lineage>
        <taxon>Bacteria</taxon>
        <taxon>Bacillati</taxon>
        <taxon>Bacillota</taxon>
        <taxon>Clostridia</taxon>
        <taxon>Lachnospirales</taxon>
        <taxon>Lachnospiraceae</taxon>
        <taxon>Blautia</taxon>
    </lineage>
</organism>
<dbReference type="EMBL" id="AAVO02000001">
    <property type="protein sequence ID" value="EDM89229.1"/>
    <property type="molecule type" value="Genomic_DNA"/>
</dbReference>
<reference evidence="1 2" key="1">
    <citation type="submission" date="2007-03" db="EMBL/GenBank/DDBJ databases">
        <authorList>
            <person name="Fulton L."/>
            <person name="Clifton S."/>
            <person name="Fulton B."/>
            <person name="Xu J."/>
            <person name="Minx P."/>
            <person name="Pepin K.H."/>
            <person name="Johnson M."/>
            <person name="Thiruvilangam P."/>
            <person name="Bhonagiri V."/>
            <person name="Nash W.E."/>
            <person name="Mardis E.R."/>
            <person name="Wilson R.K."/>
        </authorList>
    </citation>
    <scope>NUCLEOTIDE SEQUENCE [LARGE SCALE GENOMIC DNA]</scope>
    <source>
        <strain evidence="1 2">ATCC 29174</strain>
    </source>
</reference>
<evidence type="ECO:0000313" key="1">
    <source>
        <dbReference type="EMBL" id="EDM89229.1"/>
    </source>
</evidence>
<evidence type="ECO:0000313" key="2">
    <source>
        <dbReference type="Proteomes" id="UP000006002"/>
    </source>
</evidence>